<dbReference type="InterPro" id="IPR004881">
    <property type="entry name" value="Ribosome_biogen_GTPase_RsgA"/>
</dbReference>
<feature type="binding site" evidence="3">
    <location>
        <position position="315"/>
    </location>
    <ligand>
        <name>Zn(2+)</name>
        <dbReference type="ChEBI" id="CHEBI:29105"/>
    </ligand>
</feature>
<comment type="subcellular location">
    <subcellularLocation>
        <location evidence="3">Cytoplasm</location>
    </subcellularLocation>
</comment>
<dbReference type="Proteomes" id="UP000054715">
    <property type="component" value="Unassembled WGS sequence"/>
</dbReference>
<feature type="binding site" evidence="3">
    <location>
        <begin position="219"/>
        <end position="227"/>
    </location>
    <ligand>
        <name>GTP</name>
        <dbReference type="ChEBI" id="CHEBI:37565"/>
    </ligand>
</feature>
<dbReference type="GO" id="GO:0046872">
    <property type="term" value="F:metal ion binding"/>
    <property type="evidence" value="ECO:0007669"/>
    <property type="project" value="UniProtKB-KW"/>
</dbReference>
<dbReference type="GO" id="GO:0003924">
    <property type="term" value="F:GTPase activity"/>
    <property type="evidence" value="ECO:0007669"/>
    <property type="project" value="UniProtKB-UniRule"/>
</dbReference>
<dbReference type="EC" id="3.6.1.-" evidence="3"/>
<dbReference type="NCBIfam" id="TIGR00157">
    <property type="entry name" value="ribosome small subunit-dependent GTPase A"/>
    <property type="match status" value="1"/>
</dbReference>
<dbReference type="SUPFAM" id="SSF52540">
    <property type="entry name" value="P-loop containing nucleoside triphosphate hydrolases"/>
    <property type="match status" value="1"/>
</dbReference>
<dbReference type="PANTHER" id="PTHR32120:SF11">
    <property type="entry name" value="SMALL RIBOSOMAL SUBUNIT BIOGENESIS GTPASE RSGA 1, MITOCHONDRIAL-RELATED"/>
    <property type="match status" value="1"/>
</dbReference>
<dbReference type="EMBL" id="LNYG01000004">
    <property type="protein sequence ID" value="KTD13051.1"/>
    <property type="molecule type" value="Genomic_DNA"/>
</dbReference>
<dbReference type="GO" id="GO:0042274">
    <property type="term" value="P:ribosomal small subunit biogenesis"/>
    <property type="evidence" value="ECO:0007669"/>
    <property type="project" value="UniProtKB-UniRule"/>
</dbReference>
<dbReference type="CDD" id="cd01854">
    <property type="entry name" value="YjeQ_EngC"/>
    <property type="match status" value="1"/>
</dbReference>
<dbReference type="GO" id="GO:0005525">
    <property type="term" value="F:GTP binding"/>
    <property type="evidence" value="ECO:0007669"/>
    <property type="project" value="UniProtKB-UniRule"/>
</dbReference>
<evidence type="ECO:0000256" key="3">
    <source>
        <dbReference type="HAMAP-Rule" id="MF_01820"/>
    </source>
</evidence>
<evidence type="ECO:0000313" key="6">
    <source>
        <dbReference type="EMBL" id="KTD13051.1"/>
    </source>
</evidence>
<evidence type="ECO:0000256" key="2">
    <source>
        <dbReference type="ARBA" id="ARBA00023134"/>
    </source>
</evidence>
<feature type="domain" description="EngC GTPase" evidence="4">
    <location>
        <begin position="129"/>
        <end position="276"/>
    </location>
</feature>
<keyword evidence="3" id="KW-0862">Zinc</keyword>
<dbReference type="STRING" id="455.Ljam_0309"/>
<reference evidence="6 7" key="1">
    <citation type="submission" date="2015-11" db="EMBL/GenBank/DDBJ databases">
        <title>Genomic analysis of 38 Legionella species identifies large and diverse effector repertoires.</title>
        <authorList>
            <person name="Burstein D."/>
            <person name="Amaro F."/>
            <person name="Zusman T."/>
            <person name="Lifshitz Z."/>
            <person name="Cohen O."/>
            <person name="Gilbert J.A."/>
            <person name="Pupko T."/>
            <person name="Shuman H.A."/>
            <person name="Segal G."/>
        </authorList>
    </citation>
    <scope>NUCLEOTIDE SEQUENCE [LARGE SCALE GENOMIC DNA]</scope>
    <source>
        <strain evidence="6 7">JA-26-G1-E2</strain>
    </source>
</reference>
<feature type="binding site" evidence="3">
    <location>
        <position position="302"/>
    </location>
    <ligand>
        <name>Zn(2+)</name>
        <dbReference type="ChEBI" id="CHEBI:29105"/>
    </ligand>
</feature>
<keyword evidence="3" id="KW-0690">Ribosome biogenesis</keyword>
<dbReference type="PROSITE" id="PS51721">
    <property type="entry name" value="G_CP"/>
    <property type="match status" value="1"/>
</dbReference>
<name>A0A0W0UYU0_9GAMM</name>
<dbReference type="Gene3D" id="2.40.50.140">
    <property type="entry name" value="Nucleic acid-binding proteins"/>
    <property type="match status" value="1"/>
</dbReference>
<keyword evidence="3" id="KW-0479">Metal-binding</keyword>
<gene>
    <name evidence="6" type="primary">engC</name>
    <name evidence="3" type="synonym">rsgA</name>
    <name evidence="6" type="ORF">Ljam_0309</name>
</gene>
<dbReference type="InterPro" id="IPR030378">
    <property type="entry name" value="G_CP_dom"/>
</dbReference>
<feature type="domain" description="CP-type G" evidence="5">
    <location>
        <begin position="120"/>
        <end position="278"/>
    </location>
</feature>
<dbReference type="GO" id="GO:0005737">
    <property type="term" value="C:cytoplasm"/>
    <property type="evidence" value="ECO:0007669"/>
    <property type="project" value="UniProtKB-SubCell"/>
</dbReference>
<evidence type="ECO:0000259" key="5">
    <source>
        <dbReference type="PROSITE" id="PS51721"/>
    </source>
</evidence>
<sequence length="343" mass="38756">MIKLYKEIQKSLNLRNYRLFKIMSKRRVNKQQSARIKKIQANYRSSTETSETSLPGLVLTRFSRHAEIEDNAGNRIHCSIRPNIDSLVAGDRVIWQPEGIRQGVIVSRFPRDSMLGRPDKRGEFKPVAANITQIMAVVAAKPALSWALLDSYIVMAESLKLRICIILNKFDLDCGTIREDLETFYQPLGYPLLFTSKEDPQTYLQLKEALNHHVSVFVGQSGVGKSSLIAGILPHEVNIQTAEISLNTELGCHTTSNSRLYHLPDGGALIDSPGVRELGLWHMPLSEIVDGYREFQPFSNQCKFRNCNHQDTPDCAIISAVKSGHISARRYESFIKITNQFLK</sequence>
<dbReference type="SUPFAM" id="SSF50249">
    <property type="entry name" value="Nucleic acid-binding proteins"/>
    <property type="match status" value="1"/>
</dbReference>
<comment type="function">
    <text evidence="3">One of several proteins that assist in the late maturation steps of the functional core of the 30S ribosomal subunit. Helps release RbfA from mature subunits. May play a role in the assembly of ribosomal proteins into the subunit. Circularly permuted GTPase that catalyzes slow GTP hydrolysis, GTPase activity is stimulated by the 30S ribosomal subunit.</text>
</comment>
<comment type="cofactor">
    <cofactor evidence="3">
        <name>Zn(2+)</name>
        <dbReference type="ChEBI" id="CHEBI:29105"/>
    </cofactor>
    <text evidence="3">Binds 1 zinc ion per subunit.</text>
</comment>
<evidence type="ECO:0000313" key="7">
    <source>
        <dbReference type="Proteomes" id="UP000054715"/>
    </source>
</evidence>
<proteinExistence type="inferred from homology"/>
<keyword evidence="3" id="KW-0963">Cytoplasm</keyword>
<keyword evidence="3" id="KW-0378">Hydrolase</keyword>
<dbReference type="InterPro" id="IPR027417">
    <property type="entry name" value="P-loop_NTPase"/>
</dbReference>
<dbReference type="InterPro" id="IPR012340">
    <property type="entry name" value="NA-bd_OB-fold"/>
</dbReference>
<keyword evidence="2 3" id="KW-0342">GTP-binding</keyword>
<keyword evidence="3" id="KW-0694">RNA-binding</keyword>
<evidence type="ECO:0000259" key="4">
    <source>
        <dbReference type="PROSITE" id="PS50936"/>
    </source>
</evidence>
<dbReference type="Gene3D" id="3.40.50.300">
    <property type="entry name" value="P-loop containing nucleotide triphosphate hydrolases"/>
    <property type="match status" value="1"/>
</dbReference>
<dbReference type="PANTHER" id="PTHR32120">
    <property type="entry name" value="SMALL RIBOSOMAL SUBUNIT BIOGENESIS GTPASE RSGA"/>
    <property type="match status" value="1"/>
</dbReference>
<dbReference type="HAMAP" id="MF_01820">
    <property type="entry name" value="GTPase_RsgA"/>
    <property type="match status" value="1"/>
</dbReference>
<dbReference type="Pfam" id="PF03193">
    <property type="entry name" value="RsgA_GTPase"/>
    <property type="match status" value="1"/>
</dbReference>
<dbReference type="GO" id="GO:0019843">
    <property type="term" value="F:rRNA binding"/>
    <property type="evidence" value="ECO:0007669"/>
    <property type="project" value="UniProtKB-KW"/>
</dbReference>
<keyword evidence="1 3" id="KW-0547">Nucleotide-binding</keyword>
<dbReference type="PROSITE" id="PS50936">
    <property type="entry name" value="ENGC_GTPASE"/>
    <property type="match status" value="1"/>
</dbReference>
<protein>
    <recommendedName>
        <fullName evidence="3">Small ribosomal subunit biogenesis GTPase RsgA</fullName>
        <ecNumber evidence="3">3.6.1.-</ecNumber>
    </recommendedName>
</protein>
<feature type="binding site" evidence="3">
    <location>
        <position position="307"/>
    </location>
    <ligand>
        <name>Zn(2+)</name>
        <dbReference type="ChEBI" id="CHEBI:29105"/>
    </ligand>
</feature>
<accession>A0A0W0UYU0</accession>
<comment type="similarity">
    <text evidence="3">Belongs to the TRAFAC class YlqF/YawG GTPase family. RsgA subfamily.</text>
</comment>
<comment type="caution">
    <text evidence="6">The sequence shown here is derived from an EMBL/GenBank/DDBJ whole genome shotgun (WGS) entry which is preliminary data.</text>
</comment>
<dbReference type="PATRIC" id="fig|455.5.peg.323"/>
<dbReference type="InterPro" id="IPR010914">
    <property type="entry name" value="RsgA_GTPase_dom"/>
</dbReference>
<dbReference type="AlphaFoldDB" id="A0A0W0UYU0"/>
<organism evidence="6 7">
    <name type="scientific">Legionella jamestowniensis</name>
    <dbReference type="NCBI Taxonomy" id="455"/>
    <lineage>
        <taxon>Bacteria</taxon>
        <taxon>Pseudomonadati</taxon>
        <taxon>Pseudomonadota</taxon>
        <taxon>Gammaproteobacteria</taxon>
        <taxon>Legionellales</taxon>
        <taxon>Legionellaceae</taxon>
        <taxon>Legionella</taxon>
    </lineage>
</organism>
<feature type="binding site" evidence="3">
    <location>
        <begin position="168"/>
        <end position="171"/>
    </location>
    <ligand>
        <name>GTP</name>
        <dbReference type="ChEBI" id="CHEBI:37565"/>
    </ligand>
</feature>
<feature type="binding site" evidence="3">
    <location>
        <position position="309"/>
    </location>
    <ligand>
        <name>Zn(2+)</name>
        <dbReference type="ChEBI" id="CHEBI:29105"/>
    </ligand>
</feature>
<evidence type="ECO:0000256" key="1">
    <source>
        <dbReference type="ARBA" id="ARBA00022741"/>
    </source>
</evidence>
<dbReference type="Gene3D" id="1.10.40.50">
    <property type="entry name" value="Probable gtpase engc, domain 3"/>
    <property type="match status" value="1"/>
</dbReference>
<comment type="subunit">
    <text evidence="3">Monomer. Associates with 30S ribosomal subunit, binds 16S rRNA.</text>
</comment>
<keyword evidence="3" id="KW-0699">rRNA-binding</keyword>